<dbReference type="Gene3D" id="1.20.1250.40">
    <property type="match status" value="1"/>
</dbReference>
<evidence type="ECO:0000259" key="10">
    <source>
        <dbReference type="SMART" id="SM00657"/>
    </source>
</evidence>
<dbReference type="SUPFAM" id="SSF47819">
    <property type="entry name" value="HRDC-like"/>
    <property type="match status" value="1"/>
</dbReference>
<evidence type="ECO:0000256" key="5">
    <source>
        <dbReference type="ARBA" id="ARBA00023163"/>
    </source>
</evidence>
<sequence length="124" mass="14493">MEVKTYIYCTLFLPSQVYKLLTDLKQQCKEPGKSKQSVGQQNLKTITYETLKYISKTPCKFQSPEIVRDFLIALKNQKLTNNNLLSEYLKENYTQKYTAQKKGTLKQHNVTPSQSHFYEIKLST</sequence>
<evidence type="ECO:0000256" key="3">
    <source>
        <dbReference type="ARBA" id="ARBA00016672"/>
    </source>
</evidence>
<comment type="function">
    <text evidence="9">DNA-dependent RNA polymerase catalyzes the transcription of DNA into RNA using the four ribonucleoside triphosphates as substrates. Specific peripheric component of RNA polymerase III (Pol III) which synthesizes small non-coding RNAs including 5S rRNA, snRNAs, tRNAs and miRNAs from at least 500 distinct genomic loci. With POLR3H/RPC8 forms a mobile stalk that protrudes from Pol III core and functions primarily in transcription initiation. Pol III plays a key role in sensing and limiting infection by intracellular bacteria and DNA viruses. Acts as nuclear and cytosolic DNA sensor involved in innate immune response. Can sense non-self dsDNA that serves as template for transcription into dsRNA. The non-self RNA polymerase III transcripts, such as Epstein-Barr virus-encoded RNAs (EBERs) induce type I interferon and NF-kappa-B through the RIG-I pathway.</text>
</comment>
<dbReference type="InterPro" id="IPR010997">
    <property type="entry name" value="HRDC-like_sf"/>
</dbReference>
<evidence type="ECO:0000256" key="9">
    <source>
        <dbReference type="ARBA" id="ARBA00045808"/>
    </source>
</evidence>
<reference evidence="11" key="1">
    <citation type="submission" date="2025-08" db="UniProtKB">
        <authorList>
            <consortium name="Ensembl"/>
        </authorList>
    </citation>
    <scope>IDENTIFICATION</scope>
</reference>
<proteinExistence type="inferred from homology"/>
<feature type="domain" description="RNA polymerase Rpb4/RPC9 core" evidence="10">
    <location>
        <begin position="1"/>
        <end position="99"/>
    </location>
</feature>
<evidence type="ECO:0000256" key="7">
    <source>
        <dbReference type="ARBA" id="ARBA00043924"/>
    </source>
</evidence>
<dbReference type="GeneTree" id="ENSGT00940000167890"/>
<protein>
    <recommendedName>
        <fullName evidence="3">DNA-directed RNA polymerase III subunit RPC9</fullName>
    </recommendedName>
</protein>
<dbReference type="InterPro" id="IPR005574">
    <property type="entry name" value="Rpb4/RPC9"/>
</dbReference>
<dbReference type="InterPro" id="IPR006590">
    <property type="entry name" value="RNA_pol_Rpb4/RPC9_core"/>
</dbReference>
<comment type="subcellular location">
    <subcellularLocation>
        <location evidence="1">Nucleus</location>
    </subcellularLocation>
</comment>
<keyword evidence="4" id="KW-0240">DNA-directed RNA polymerase</keyword>
<dbReference type="PANTHER" id="PTHR15561">
    <property type="entry name" value="CALCITONIN GENE-RELATED PEPTIDE-RECEPTOR COMPONENT PROTEIN"/>
    <property type="match status" value="1"/>
</dbReference>
<evidence type="ECO:0000256" key="1">
    <source>
        <dbReference type="ARBA" id="ARBA00004123"/>
    </source>
</evidence>
<organism evidence="11 12">
    <name type="scientific">Laticauda laticaudata</name>
    <name type="common">Blue-ringed sea krait</name>
    <name type="synonym">Blue-lipped sea krait</name>
    <dbReference type="NCBI Taxonomy" id="8630"/>
    <lineage>
        <taxon>Eukaryota</taxon>
        <taxon>Metazoa</taxon>
        <taxon>Chordata</taxon>
        <taxon>Craniata</taxon>
        <taxon>Vertebrata</taxon>
        <taxon>Euteleostomi</taxon>
        <taxon>Lepidosauria</taxon>
        <taxon>Squamata</taxon>
        <taxon>Bifurcata</taxon>
        <taxon>Unidentata</taxon>
        <taxon>Episquamata</taxon>
        <taxon>Toxicofera</taxon>
        <taxon>Serpentes</taxon>
        <taxon>Colubroidea</taxon>
        <taxon>Elapidae</taxon>
        <taxon>Laticaudinae</taxon>
        <taxon>Laticauda</taxon>
    </lineage>
</organism>
<evidence type="ECO:0000256" key="4">
    <source>
        <dbReference type="ARBA" id="ARBA00022478"/>
    </source>
</evidence>
<dbReference type="PANTHER" id="PTHR15561:SF0">
    <property type="entry name" value="DNA-DIRECTED RNA POLYMERASE III SUBUNIT RPC9"/>
    <property type="match status" value="1"/>
</dbReference>
<dbReference type="SMART" id="SM00657">
    <property type="entry name" value="RPOL4c"/>
    <property type="match status" value="1"/>
</dbReference>
<name>A0A8C5T1D4_LATLA</name>
<dbReference type="GO" id="GO:0000166">
    <property type="term" value="F:nucleotide binding"/>
    <property type="evidence" value="ECO:0007669"/>
    <property type="project" value="InterPro"/>
</dbReference>
<keyword evidence="6" id="KW-0539">Nucleus</keyword>
<dbReference type="Pfam" id="PF03874">
    <property type="entry name" value="RNA_pol_Rpb4"/>
    <property type="match status" value="1"/>
</dbReference>
<dbReference type="AlphaFoldDB" id="A0A8C5T1D4"/>
<comment type="function">
    <text evidence="7">Accessory protein for the calcitonin gene-related peptide (CGRP) receptor. It modulates CGRP responsiveness in a variety of tissues.</text>
</comment>
<dbReference type="InterPro" id="IPR038324">
    <property type="entry name" value="Rpb4/RPC9_sf"/>
</dbReference>
<evidence type="ECO:0000256" key="8">
    <source>
        <dbReference type="ARBA" id="ARBA00044007"/>
    </source>
</evidence>
<evidence type="ECO:0000313" key="11">
    <source>
        <dbReference type="Ensembl" id="ENSLLTP00000025025.1"/>
    </source>
</evidence>
<evidence type="ECO:0000256" key="6">
    <source>
        <dbReference type="ARBA" id="ARBA00023242"/>
    </source>
</evidence>
<reference evidence="11" key="2">
    <citation type="submission" date="2025-09" db="UniProtKB">
        <authorList>
            <consortium name="Ensembl"/>
        </authorList>
    </citation>
    <scope>IDENTIFICATION</scope>
</reference>
<comment type="subunit">
    <text evidence="8">Component of the RNA polymerase III complex consisting of 17 subunits: a ten-subunit horseshoe-shaped catalytic core composed of POLR3A/RPC1, POLR3B/RPC2, POLR1C/RPAC1, POLR1D/RPAC2, POLR3K/RPC10, POLR2E/RPABC1, POLR2F/RPABC2, POLR2H/RPABC3, POLR2K/RPABC4 and POLR2L/RPABC5; a mobile stalk composed of two subunits POLR3H/RPC8 and CRCP/RPC9, protruding from the core and functioning primarily in transcription initiation; and additional subunits homologous to general transcription factors of the RNA polymerase II machinery, POLR3C/RPC3-POLR3F/RPC6-POLR3G/RPC7 heterotrimer required for transcription initiation and POLR3D/RPC4-POLR3E/RPC5 heterodimer involved in both transcription initiation and termination.</text>
</comment>
<dbReference type="GO" id="GO:0006384">
    <property type="term" value="P:transcription initiation at RNA polymerase III promoter"/>
    <property type="evidence" value="ECO:0007669"/>
    <property type="project" value="InterPro"/>
</dbReference>
<accession>A0A8C5T1D4</accession>
<evidence type="ECO:0000256" key="2">
    <source>
        <dbReference type="ARBA" id="ARBA00006898"/>
    </source>
</evidence>
<evidence type="ECO:0000313" key="12">
    <source>
        <dbReference type="Proteomes" id="UP000694406"/>
    </source>
</evidence>
<keyword evidence="5" id="KW-0804">Transcription</keyword>
<dbReference type="Ensembl" id="ENSLLTT00000025931.1">
    <property type="protein sequence ID" value="ENSLLTP00000025025.1"/>
    <property type="gene ID" value="ENSLLTG00000018331.1"/>
</dbReference>
<dbReference type="GO" id="GO:0005666">
    <property type="term" value="C:RNA polymerase III complex"/>
    <property type="evidence" value="ECO:0007669"/>
    <property type="project" value="InterPro"/>
</dbReference>
<keyword evidence="12" id="KW-1185">Reference proteome</keyword>
<dbReference type="Proteomes" id="UP000694406">
    <property type="component" value="Unplaced"/>
</dbReference>
<dbReference type="InterPro" id="IPR038846">
    <property type="entry name" value="RPC9"/>
</dbReference>
<comment type="similarity">
    <text evidence="2">Belongs to the eukaryotic RPC9 RNA polymerase subunit family.</text>
</comment>